<keyword evidence="3" id="KW-1185">Reference proteome</keyword>
<proteinExistence type="predicted"/>
<dbReference type="AlphaFoldDB" id="A0A6G7K983"/>
<evidence type="ECO:0000313" key="2">
    <source>
        <dbReference type="EMBL" id="QII81815.1"/>
    </source>
</evidence>
<accession>A0A6G7K983</accession>
<feature type="transmembrane region" description="Helical" evidence="1">
    <location>
        <begin position="44"/>
        <end position="69"/>
    </location>
</feature>
<keyword evidence="1" id="KW-0472">Membrane</keyword>
<feature type="transmembrane region" description="Helical" evidence="1">
    <location>
        <begin position="76"/>
        <end position="96"/>
    </location>
</feature>
<sequence>MGKIDFSSWLGKIVWLAGLILVILGRDYVENHILWQLRLENKELFLQAILLFLLPFLTGLYLSLLFYWSGFKAVDVSLLAVIAIPALVLSLLPVVVQQLPLVLPEEVQWLVTTLNTGDLLALVAGLTLIPALQFKQKRRYR</sequence>
<feature type="transmembrane region" description="Helical" evidence="1">
    <location>
        <begin position="7"/>
        <end position="24"/>
    </location>
</feature>
<name>A0A6G7K983_9LACT</name>
<dbReference type="EMBL" id="CP049740">
    <property type="protein sequence ID" value="QII81815.1"/>
    <property type="molecule type" value="Genomic_DNA"/>
</dbReference>
<keyword evidence="1" id="KW-1133">Transmembrane helix</keyword>
<keyword evidence="1" id="KW-0812">Transmembrane</keyword>
<dbReference type="RefSeq" id="WP_166161668.1">
    <property type="nucleotide sequence ID" value="NZ_CP049740.1"/>
</dbReference>
<gene>
    <name evidence="2" type="ORF">G7057_04540</name>
</gene>
<organism evidence="2 3">
    <name type="scientific">Jeotgalibaca arthritidis</name>
    <dbReference type="NCBI Taxonomy" id="1868794"/>
    <lineage>
        <taxon>Bacteria</taxon>
        <taxon>Bacillati</taxon>
        <taxon>Bacillota</taxon>
        <taxon>Bacilli</taxon>
        <taxon>Lactobacillales</taxon>
        <taxon>Carnobacteriaceae</taxon>
        <taxon>Jeotgalibaca</taxon>
    </lineage>
</organism>
<evidence type="ECO:0000256" key="1">
    <source>
        <dbReference type="SAM" id="Phobius"/>
    </source>
</evidence>
<protein>
    <submittedName>
        <fullName evidence="2">Uncharacterized protein</fullName>
    </submittedName>
</protein>
<dbReference type="KEGG" id="jar:G7057_04540"/>
<dbReference type="Proteomes" id="UP000501451">
    <property type="component" value="Chromosome"/>
</dbReference>
<evidence type="ECO:0000313" key="3">
    <source>
        <dbReference type="Proteomes" id="UP000501451"/>
    </source>
</evidence>
<reference evidence="2 3" key="1">
    <citation type="journal article" date="2017" name="Int. J. Syst. Evol. Microbiol.">
        <title>Jeotgalibaca porci sp. nov. and Jeotgalibaca arthritidis sp. nov., isolated from pigs, and emended description of the genus Jeotgalibaca.</title>
        <authorList>
            <person name="Zamora L."/>
            <person name="Perez-Sancho M."/>
            <person name="Dominguez L."/>
            <person name="Fernandez-Garayzabal J.F."/>
            <person name="Vela A.I."/>
        </authorList>
    </citation>
    <scope>NUCLEOTIDE SEQUENCE [LARGE SCALE GENOMIC DNA]</scope>
    <source>
        <strain evidence="2 3">CECT 9157</strain>
    </source>
</reference>
<feature type="transmembrane region" description="Helical" evidence="1">
    <location>
        <begin position="108"/>
        <end position="132"/>
    </location>
</feature>